<evidence type="ECO:0000313" key="2">
    <source>
        <dbReference type="Proteomes" id="UP001055879"/>
    </source>
</evidence>
<evidence type="ECO:0000313" key="1">
    <source>
        <dbReference type="EMBL" id="KAI3667252.1"/>
    </source>
</evidence>
<reference evidence="2" key="1">
    <citation type="journal article" date="2022" name="Mol. Ecol. Resour.">
        <title>The genomes of chicory, endive, great burdock and yacon provide insights into Asteraceae palaeo-polyploidization history and plant inulin production.</title>
        <authorList>
            <person name="Fan W."/>
            <person name="Wang S."/>
            <person name="Wang H."/>
            <person name="Wang A."/>
            <person name="Jiang F."/>
            <person name="Liu H."/>
            <person name="Zhao H."/>
            <person name="Xu D."/>
            <person name="Zhang Y."/>
        </authorList>
    </citation>
    <scope>NUCLEOTIDE SEQUENCE [LARGE SCALE GENOMIC DNA]</scope>
    <source>
        <strain evidence="2">cv. Niubang</strain>
    </source>
</reference>
<sequence>MIFNSPQSIASQLRIPKAKVAKVLLSEKKTVEEEVVVWVEIDDGSVVGSRQRETVIGGGRRSCATGGRRIVEIGGEGNEIDAGV</sequence>
<dbReference type="EMBL" id="CM042063">
    <property type="protein sequence ID" value="KAI3667252.1"/>
    <property type="molecule type" value="Genomic_DNA"/>
</dbReference>
<reference evidence="1 2" key="2">
    <citation type="journal article" date="2022" name="Mol. Ecol. Resour.">
        <title>The genomes of chicory, endive, great burdock and yacon provide insights into Asteraceae paleo-polyploidization history and plant inulin production.</title>
        <authorList>
            <person name="Fan W."/>
            <person name="Wang S."/>
            <person name="Wang H."/>
            <person name="Wang A."/>
            <person name="Jiang F."/>
            <person name="Liu H."/>
            <person name="Zhao H."/>
            <person name="Xu D."/>
            <person name="Zhang Y."/>
        </authorList>
    </citation>
    <scope>NUCLEOTIDE SEQUENCE [LARGE SCALE GENOMIC DNA]</scope>
    <source>
        <strain evidence="2">cv. Niubang</strain>
    </source>
</reference>
<proteinExistence type="predicted"/>
<accession>A0ACB8XIG9</accession>
<comment type="caution">
    <text evidence="1">The sequence shown here is derived from an EMBL/GenBank/DDBJ whole genome shotgun (WGS) entry which is preliminary data.</text>
</comment>
<keyword evidence="2" id="KW-1185">Reference proteome</keyword>
<organism evidence="1 2">
    <name type="scientific">Arctium lappa</name>
    <name type="common">Greater burdock</name>
    <name type="synonym">Lappa major</name>
    <dbReference type="NCBI Taxonomy" id="4217"/>
    <lineage>
        <taxon>Eukaryota</taxon>
        <taxon>Viridiplantae</taxon>
        <taxon>Streptophyta</taxon>
        <taxon>Embryophyta</taxon>
        <taxon>Tracheophyta</taxon>
        <taxon>Spermatophyta</taxon>
        <taxon>Magnoliopsida</taxon>
        <taxon>eudicotyledons</taxon>
        <taxon>Gunneridae</taxon>
        <taxon>Pentapetalae</taxon>
        <taxon>asterids</taxon>
        <taxon>campanulids</taxon>
        <taxon>Asterales</taxon>
        <taxon>Asteraceae</taxon>
        <taxon>Carduoideae</taxon>
        <taxon>Cardueae</taxon>
        <taxon>Arctiinae</taxon>
        <taxon>Arctium</taxon>
    </lineage>
</organism>
<gene>
    <name evidence="1" type="ORF">L6452_42301</name>
</gene>
<dbReference type="Proteomes" id="UP001055879">
    <property type="component" value="Linkage Group LG17"/>
</dbReference>
<name>A0ACB8XIG9_ARCLA</name>
<protein>
    <submittedName>
        <fullName evidence="1">Uncharacterized protein</fullName>
    </submittedName>
</protein>